<dbReference type="Pfam" id="PF12864">
    <property type="entry name" value="DUF3822"/>
    <property type="match status" value="1"/>
</dbReference>
<gene>
    <name evidence="1" type="ORF">GJV77_12065</name>
</gene>
<reference evidence="1 2" key="1">
    <citation type="journal article" date="2006" name="Int. J. Syst. Evol. Microbiol.">
        <title>Myroides pelagicus sp. nov., isolated from seawater in Thailand.</title>
        <authorList>
            <person name="Yoon J."/>
            <person name="Maneerat S."/>
            <person name="Kawai F."/>
            <person name="Yokota A."/>
        </authorList>
    </citation>
    <scope>NUCLEOTIDE SEQUENCE [LARGE SCALE GENOMIC DNA]</scope>
    <source>
        <strain evidence="1 2">SM1T</strain>
    </source>
</reference>
<protein>
    <submittedName>
        <fullName evidence="1">DUF3822 family protein</fullName>
    </submittedName>
</protein>
<keyword evidence="2" id="KW-1185">Reference proteome</keyword>
<dbReference type="CDD" id="cd24013">
    <property type="entry name" value="ASKHA_ATPase_BT3980-like"/>
    <property type="match status" value="1"/>
</dbReference>
<dbReference type="EMBL" id="WMJY01000033">
    <property type="protein sequence ID" value="MTH30633.1"/>
    <property type="molecule type" value="Genomic_DNA"/>
</dbReference>
<comment type="caution">
    <text evidence="1">The sequence shown here is derived from an EMBL/GenBank/DDBJ whole genome shotgun (WGS) entry which is preliminary data.</text>
</comment>
<proteinExistence type="predicted"/>
<dbReference type="Gene3D" id="3.30.420.250">
    <property type="match status" value="1"/>
</dbReference>
<name>A0A7K1GQJ7_9FLAO</name>
<evidence type="ECO:0000313" key="2">
    <source>
        <dbReference type="Proteomes" id="UP000488936"/>
    </source>
</evidence>
<accession>A0A7K1GQJ7</accession>
<dbReference type="Gene3D" id="3.30.420.260">
    <property type="match status" value="1"/>
</dbReference>
<organism evidence="1 2">
    <name type="scientific">Myroides pelagicus</name>
    <dbReference type="NCBI Taxonomy" id="270914"/>
    <lineage>
        <taxon>Bacteria</taxon>
        <taxon>Pseudomonadati</taxon>
        <taxon>Bacteroidota</taxon>
        <taxon>Flavobacteriia</taxon>
        <taxon>Flavobacteriales</taxon>
        <taxon>Flavobacteriaceae</taxon>
        <taxon>Myroides</taxon>
    </lineage>
</organism>
<dbReference type="Proteomes" id="UP000488936">
    <property type="component" value="Unassembled WGS sequence"/>
</dbReference>
<evidence type="ECO:0000313" key="1">
    <source>
        <dbReference type="EMBL" id="MTH30633.1"/>
    </source>
</evidence>
<dbReference type="RefSeq" id="WP_155036614.1">
    <property type="nucleotide sequence ID" value="NZ_JAYMMG010000008.1"/>
</dbReference>
<dbReference type="OrthoDB" id="658622at2"/>
<sequence>MALNNHKLVIQASLHKFSFVVIDLSSQTIIYFASEAITHKKSFEEQLTHFFVKYTQLSEQYTEILVLHDNTLNTFVPQALFNEDKISTYLQYNTKVFETDYFAFDEVTNYDFNNVYIPYIDLNNFLLDKFGSFTYQNINTGLIQLLLPKTKGNELPIVFAYLKRDSFELIVAKNNELILFNSFQYTTAQDFIYYTLFTYEQLNLDPHTTVLNLIGRVTEKDPVFEQAYTFIKFVNVIDEHALIAEDLLLHHQVPKQHYILFHS</sequence>
<dbReference type="AlphaFoldDB" id="A0A7K1GQJ7"/>
<dbReference type="InterPro" id="IPR024213">
    <property type="entry name" value="DUF3822"/>
</dbReference>